<accession>A0A0A9GK63</accession>
<evidence type="ECO:0000313" key="1">
    <source>
        <dbReference type="EMBL" id="JAE25505.1"/>
    </source>
</evidence>
<organism evidence="1">
    <name type="scientific">Arundo donax</name>
    <name type="common">Giant reed</name>
    <name type="synonym">Donax arundinaceus</name>
    <dbReference type="NCBI Taxonomy" id="35708"/>
    <lineage>
        <taxon>Eukaryota</taxon>
        <taxon>Viridiplantae</taxon>
        <taxon>Streptophyta</taxon>
        <taxon>Embryophyta</taxon>
        <taxon>Tracheophyta</taxon>
        <taxon>Spermatophyta</taxon>
        <taxon>Magnoliopsida</taxon>
        <taxon>Liliopsida</taxon>
        <taxon>Poales</taxon>
        <taxon>Poaceae</taxon>
        <taxon>PACMAD clade</taxon>
        <taxon>Arundinoideae</taxon>
        <taxon>Arundineae</taxon>
        <taxon>Arundo</taxon>
    </lineage>
</organism>
<dbReference type="EMBL" id="GBRH01172391">
    <property type="protein sequence ID" value="JAE25505.1"/>
    <property type="molecule type" value="Transcribed_RNA"/>
</dbReference>
<protein>
    <submittedName>
        <fullName evidence="1">Uncharacterized protein</fullName>
    </submittedName>
</protein>
<dbReference type="AlphaFoldDB" id="A0A0A9GK63"/>
<reference evidence="1" key="2">
    <citation type="journal article" date="2015" name="Data Brief">
        <title>Shoot transcriptome of the giant reed, Arundo donax.</title>
        <authorList>
            <person name="Barrero R.A."/>
            <person name="Guerrero F.D."/>
            <person name="Moolhuijzen P."/>
            <person name="Goolsby J.A."/>
            <person name="Tidwell J."/>
            <person name="Bellgard S.E."/>
            <person name="Bellgard M.I."/>
        </authorList>
    </citation>
    <scope>NUCLEOTIDE SEQUENCE</scope>
    <source>
        <tissue evidence="1">Shoot tissue taken approximately 20 cm above the soil surface</tissue>
    </source>
</reference>
<proteinExistence type="predicted"/>
<name>A0A0A9GK63_ARUDO</name>
<sequence>MCSVSCLLNTTAISAVIPNMDAFEVDSWYYGLWNTI</sequence>
<reference evidence="1" key="1">
    <citation type="submission" date="2014-09" db="EMBL/GenBank/DDBJ databases">
        <authorList>
            <person name="Magalhaes I.L.F."/>
            <person name="Oliveira U."/>
            <person name="Santos F.R."/>
            <person name="Vidigal T.H.D.A."/>
            <person name="Brescovit A.D."/>
            <person name="Santos A.J."/>
        </authorList>
    </citation>
    <scope>NUCLEOTIDE SEQUENCE</scope>
    <source>
        <tissue evidence="1">Shoot tissue taken approximately 20 cm above the soil surface</tissue>
    </source>
</reference>